<dbReference type="EMBL" id="JAFIQS010000001">
    <property type="protein sequence ID" value="KAG5173476.1"/>
    <property type="molecule type" value="Genomic_DNA"/>
</dbReference>
<evidence type="ECO:0000259" key="2">
    <source>
        <dbReference type="Pfam" id="PF14304"/>
    </source>
</evidence>
<evidence type="ECO:0000313" key="3">
    <source>
        <dbReference type="EMBL" id="KAG5173476.1"/>
    </source>
</evidence>
<dbReference type="InterPro" id="IPR026896">
    <property type="entry name" value="CSTF_C"/>
</dbReference>
<accession>A0A8H7Y8X2</accession>
<dbReference type="Pfam" id="PF14304">
    <property type="entry name" value="CSTF_C"/>
    <property type="match status" value="1"/>
</dbReference>
<feature type="compositionally biased region" description="Low complexity" evidence="1">
    <location>
        <begin position="247"/>
        <end position="258"/>
    </location>
</feature>
<organism evidence="3">
    <name type="scientific">Psilocybe cubensis</name>
    <name type="common">Psychedelic mushroom</name>
    <name type="synonym">Stropharia cubensis</name>
    <dbReference type="NCBI Taxonomy" id="181762"/>
    <lineage>
        <taxon>Eukaryota</taxon>
        <taxon>Fungi</taxon>
        <taxon>Dikarya</taxon>
        <taxon>Basidiomycota</taxon>
        <taxon>Agaricomycotina</taxon>
        <taxon>Agaricomycetes</taxon>
        <taxon>Agaricomycetidae</taxon>
        <taxon>Agaricales</taxon>
        <taxon>Agaricineae</taxon>
        <taxon>Strophariaceae</taxon>
        <taxon>Psilocybe</taxon>
    </lineage>
</organism>
<feature type="region of interest" description="Disordered" evidence="1">
    <location>
        <begin position="128"/>
        <end position="262"/>
    </location>
</feature>
<dbReference type="OrthoDB" id="272703at2759"/>
<reference evidence="3" key="1">
    <citation type="submission" date="2021-02" db="EMBL/GenBank/DDBJ databases">
        <title>Psilocybe cubensis genome.</title>
        <authorList>
            <person name="Mckernan K.J."/>
            <person name="Crawford S."/>
            <person name="Trippe A."/>
            <person name="Kane L.T."/>
            <person name="Mclaughlin S."/>
        </authorList>
    </citation>
    <scope>NUCLEOTIDE SEQUENCE [LARGE SCALE GENOMIC DNA]</scope>
    <source>
        <strain evidence="3">MGC-MH-2018</strain>
    </source>
</reference>
<name>A0A8H7Y8X2_PSICU</name>
<dbReference type="GO" id="GO:0031124">
    <property type="term" value="P:mRNA 3'-end processing"/>
    <property type="evidence" value="ECO:0007669"/>
    <property type="project" value="InterPro"/>
</dbReference>
<dbReference type="AlphaFoldDB" id="A0A8H7Y8X2"/>
<feature type="domain" description="Transcription termination and cleavage factor C-terminal" evidence="2">
    <location>
        <begin position="271"/>
        <end position="302"/>
    </location>
</feature>
<evidence type="ECO:0000256" key="1">
    <source>
        <dbReference type="SAM" id="MobiDB-lite"/>
    </source>
</evidence>
<dbReference type="InterPro" id="IPR038192">
    <property type="entry name" value="CSTF_C_sf"/>
</dbReference>
<dbReference type="Gene3D" id="1.10.20.70">
    <property type="entry name" value="Transcription termination and cleavage factor, C-terminal domain"/>
    <property type="match status" value="1"/>
</dbReference>
<protein>
    <recommendedName>
        <fullName evidence="2">Transcription termination and cleavage factor C-terminal domain-containing protein</fullName>
    </recommendedName>
</protein>
<feature type="compositionally biased region" description="Low complexity" evidence="1">
    <location>
        <begin position="206"/>
        <end position="232"/>
    </location>
</feature>
<comment type="caution">
    <text evidence="3">The sequence shown here is derived from an EMBL/GenBank/DDBJ whole genome shotgun (WGS) entry which is preliminary data.</text>
</comment>
<proteinExistence type="predicted"/>
<gene>
    <name evidence="3" type="ORF">JR316_000133</name>
</gene>
<feature type="compositionally biased region" description="Low complexity" evidence="1">
    <location>
        <begin position="170"/>
        <end position="197"/>
    </location>
</feature>
<sequence>MANTNMAAEQLLELLLTLKKTTPAAAKGILNSQPAIAYALITLMVSMNAINIEVFQKTLAEFGASTGADATSGPAAVPLTSASSTPTPMAASNSAAAHINNTTPQTMPPPAAPAPISAIPLHLQAQYRTGTPPSAMGAGTPQLTAHPHTPTPPYGYGHGHSNGGQPTPPGQAGYAQPAYGQQPGYGQPGYGYQQQGGYQQGGYQQGGYQQQQQQQQHSGYQQSAPSGYQQGYGAYGSGYGQPPPQPAHAHQATPQSATPALPESLAGIPEEQKALIMRVLAMTPEQINMLPPGERATYIQIRATLGVST</sequence>